<feature type="chain" id="PRO_5032400192" evidence="1">
    <location>
        <begin position="23"/>
        <end position="202"/>
    </location>
</feature>
<name>A0A7L8AHF8_9FLAO</name>
<protein>
    <submittedName>
        <fullName evidence="3">PorT family protein</fullName>
    </submittedName>
</protein>
<keyword evidence="1" id="KW-0732">Signal</keyword>
<dbReference type="Proteomes" id="UP000516764">
    <property type="component" value="Chromosome"/>
</dbReference>
<feature type="domain" description="Outer membrane protein beta-barrel" evidence="2">
    <location>
        <begin position="16"/>
        <end position="173"/>
    </location>
</feature>
<proteinExistence type="predicted"/>
<dbReference type="KEGG" id="phal:H9I45_03040"/>
<keyword evidence="4" id="KW-1185">Reference proteome</keyword>
<dbReference type="AlphaFoldDB" id="A0A7L8AHF8"/>
<accession>A0A7L8AHF8</accession>
<dbReference type="RefSeq" id="WP_088353409.1">
    <property type="nucleotide sequence ID" value="NZ_CP061813.1"/>
</dbReference>
<evidence type="ECO:0000313" key="3">
    <source>
        <dbReference type="EMBL" id="QOD61443.1"/>
    </source>
</evidence>
<feature type="signal peptide" evidence="1">
    <location>
        <begin position="1"/>
        <end position="22"/>
    </location>
</feature>
<evidence type="ECO:0000259" key="2">
    <source>
        <dbReference type="Pfam" id="PF13568"/>
    </source>
</evidence>
<reference evidence="3 4" key="1">
    <citation type="journal article" date="2016" name="Int. J. Syst. Evol. Microbiol.">
        <title>Polaribacter haliotis sp. nov., isolated from the gut of abalone Haliotis discus hannai.</title>
        <authorList>
            <person name="Kim Y.O."/>
            <person name="Park I.S."/>
            <person name="Park S."/>
            <person name="Nam B.H."/>
            <person name="Park J.M."/>
            <person name="Kim D.G."/>
            <person name="Yoon J.H."/>
        </authorList>
    </citation>
    <scope>NUCLEOTIDE SEQUENCE [LARGE SCALE GENOMIC DNA]</scope>
    <source>
        <strain evidence="3 4">KCTC 52418</strain>
    </source>
</reference>
<sequence>MKKVILLVCLTFAFAFSQTSNAQVDFGLKGGLNYNNNGKGSFKNATNDIAEGADSKTGYHAGIWTRFKIPVIGLYLRPELVYTQVKTEFEEQSATNEYSFKKLDVPVLLGKKFLGFANAFIGPSFQYIIDDNISFKDLSSDEFDKFSVGLQMGVGVELGRLGVDVRWERGLSSNEAKFAANNGNFSVDNRTNQIIFGLSLKL</sequence>
<gene>
    <name evidence="3" type="ORF">H9I45_03040</name>
</gene>
<evidence type="ECO:0000256" key="1">
    <source>
        <dbReference type="SAM" id="SignalP"/>
    </source>
</evidence>
<dbReference type="OrthoDB" id="1431594at2"/>
<organism evidence="3 4">
    <name type="scientific">Polaribacter haliotis</name>
    <dbReference type="NCBI Taxonomy" id="1888915"/>
    <lineage>
        <taxon>Bacteria</taxon>
        <taxon>Pseudomonadati</taxon>
        <taxon>Bacteroidota</taxon>
        <taxon>Flavobacteriia</taxon>
        <taxon>Flavobacteriales</taxon>
        <taxon>Flavobacteriaceae</taxon>
    </lineage>
</organism>
<dbReference type="Pfam" id="PF13568">
    <property type="entry name" value="OMP_b-brl_2"/>
    <property type="match status" value="1"/>
</dbReference>
<dbReference type="InterPro" id="IPR025665">
    <property type="entry name" value="Beta-barrel_OMP_2"/>
</dbReference>
<evidence type="ECO:0000313" key="4">
    <source>
        <dbReference type="Proteomes" id="UP000516764"/>
    </source>
</evidence>
<dbReference type="EMBL" id="CP061813">
    <property type="protein sequence ID" value="QOD61443.1"/>
    <property type="molecule type" value="Genomic_DNA"/>
</dbReference>